<evidence type="ECO:0000313" key="2">
    <source>
        <dbReference type="EMBL" id="SEP15258.1"/>
    </source>
</evidence>
<gene>
    <name evidence="2" type="ORF">SAMN04487948_11715</name>
</gene>
<dbReference type="Pfam" id="PF25927">
    <property type="entry name" value="DUF7972"/>
    <property type="match status" value="1"/>
</dbReference>
<evidence type="ECO:0000256" key="1">
    <source>
        <dbReference type="SAM" id="Phobius"/>
    </source>
</evidence>
<dbReference type="EMBL" id="FODV01000017">
    <property type="protein sequence ID" value="SEP15258.1"/>
    <property type="molecule type" value="Genomic_DNA"/>
</dbReference>
<dbReference type="AlphaFoldDB" id="A0A1H8VK20"/>
<accession>A0A1H8VK20</accession>
<keyword evidence="3" id="KW-1185">Reference proteome</keyword>
<protein>
    <submittedName>
        <fullName evidence="2">Uncharacterized protein</fullName>
    </submittedName>
</protein>
<dbReference type="InterPro" id="IPR058278">
    <property type="entry name" value="DUF7972"/>
</dbReference>
<name>A0A1H8VK20_9EURY</name>
<dbReference type="Proteomes" id="UP000199126">
    <property type="component" value="Unassembled WGS sequence"/>
</dbReference>
<evidence type="ECO:0000313" key="3">
    <source>
        <dbReference type="Proteomes" id="UP000199126"/>
    </source>
</evidence>
<sequence>MNFLFSSLIGGNLTLITVVISINQLLLSRNSSLRAICINGYSRQNSIKTKSNRLLNGL</sequence>
<reference evidence="3" key="1">
    <citation type="submission" date="2016-10" db="EMBL/GenBank/DDBJ databases">
        <authorList>
            <person name="Varghese N."/>
            <person name="Submissions S."/>
        </authorList>
    </citation>
    <scope>NUCLEOTIDE SEQUENCE [LARGE SCALE GENOMIC DNA]</scope>
    <source>
        <strain evidence="3">CGMCC 1.10121</strain>
    </source>
</reference>
<proteinExistence type="predicted"/>
<organism evidence="2 3">
    <name type="scientific">Halogranum amylolyticum</name>
    <dbReference type="NCBI Taxonomy" id="660520"/>
    <lineage>
        <taxon>Archaea</taxon>
        <taxon>Methanobacteriati</taxon>
        <taxon>Methanobacteriota</taxon>
        <taxon>Stenosarchaea group</taxon>
        <taxon>Halobacteria</taxon>
        <taxon>Halobacteriales</taxon>
        <taxon>Haloferacaceae</taxon>
    </lineage>
</organism>
<keyword evidence="1" id="KW-1133">Transmembrane helix</keyword>
<keyword evidence="1" id="KW-0812">Transmembrane</keyword>
<feature type="transmembrane region" description="Helical" evidence="1">
    <location>
        <begin position="6"/>
        <end position="26"/>
    </location>
</feature>
<keyword evidence="1" id="KW-0472">Membrane</keyword>